<dbReference type="PANTHER" id="PTHR45769:SF3">
    <property type="entry name" value="ADENOSINE KINASE"/>
    <property type="match status" value="1"/>
</dbReference>
<dbReference type="GO" id="GO:0004001">
    <property type="term" value="F:adenosine kinase activity"/>
    <property type="evidence" value="ECO:0007669"/>
    <property type="project" value="UniProtKB-UniRule"/>
</dbReference>
<protein>
    <recommendedName>
        <fullName evidence="4 12">Adenosine kinase</fullName>
        <shortName evidence="12">AK</shortName>
        <ecNumber evidence="4 12">2.7.1.20</ecNumber>
    </recommendedName>
    <alternativeName>
        <fullName evidence="12">Adenosine 5'-phosphotransferase</fullName>
    </alternativeName>
</protein>
<dbReference type="Pfam" id="PF00294">
    <property type="entry name" value="PfkB"/>
    <property type="match status" value="1"/>
</dbReference>
<evidence type="ECO:0000259" key="13">
    <source>
        <dbReference type="Pfam" id="PF00294"/>
    </source>
</evidence>
<dbReference type="SUPFAM" id="SSF53613">
    <property type="entry name" value="Ribokinase-like"/>
    <property type="match status" value="1"/>
</dbReference>
<dbReference type="PRINTS" id="PR00989">
    <property type="entry name" value="ADENOKINASE"/>
</dbReference>
<sequence length="348" mass="37732">MPYDLVALGNPLLDIQVNVDKEYLDKYDLKENDAILVEDKHLPIFDEVVKFPNVTFIAGGAAQNAARGAQYVLPENSVVYFGSVGKDKFSEQLLKANEVAGVYSNYLVHDDIPTGKCAALINGTNRSLVTDLAAANHYKPEHLLKPENWKLVEEAKVFYVGGFHLTVSPPAILALGKHAAETNKIFSMNLSAPFLPQFFKEPLDQTSVYWDYLIGNESEALAYAESHDIKSTDIETIAKAIAVLPKANTARPRVVIITQGLDDTIVVTADKFEAGAETTTQRFPVRAIDASEIVDTNGAGDAFAGGFVGGLVAGKSLETSIDLGQWLASLSLRELGPSFPLPKQTYSA</sequence>
<evidence type="ECO:0000256" key="6">
    <source>
        <dbReference type="ARBA" id="ARBA00022726"/>
    </source>
</evidence>
<evidence type="ECO:0000256" key="3">
    <source>
        <dbReference type="ARBA" id="ARBA00010688"/>
    </source>
</evidence>
<comment type="catalytic activity">
    <reaction evidence="12">
        <text>adenosine + ATP = AMP + ADP + H(+)</text>
        <dbReference type="Rhea" id="RHEA:20824"/>
        <dbReference type="ChEBI" id="CHEBI:15378"/>
        <dbReference type="ChEBI" id="CHEBI:16335"/>
        <dbReference type="ChEBI" id="CHEBI:30616"/>
        <dbReference type="ChEBI" id="CHEBI:456215"/>
        <dbReference type="ChEBI" id="CHEBI:456216"/>
        <dbReference type="EC" id="2.7.1.20"/>
    </reaction>
</comment>
<dbReference type="EC" id="2.7.1.20" evidence="4 12"/>
<dbReference type="AlphaFoldDB" id="A0A0J9XBQ4"/>
<organism evidence="14 15">
    <name type="scientific">Geotrichum candidum</name>
    <name type="common">Oospora lactis</name>
    <name type="synonym">Dipodascus geotrichum</name>
    <dbReference type="NCBI Taxonomy" id="1173061"/>
    <lineage>
        <taxon>Eukaryota</taxon>
        <taxon>Fungi</taxon>
        <taxon>Dikarya</taxon>
        <taxon>Ascomycota</taxon>
        <taxon>Saccharomycotina</taxon>
        <taxon>Dipodascomycetes</taxon>
        <taxon>Dipodascales</taxon>
        <taxon>Dipodascaceae</taxon>
        <taxon>Geotrichum</taxon>
    </lineage>
</organism>
<accession>A0A0J9XBQ4</accession>
<keyword evidence="15" id="KW-1185">Reference proteome</keyword>
<evidence type="ECO:0000256" key="8">
    <source>
        <dbReference type="ARBA" id="ARBA00022777"/>
    </source>
</evidence>
<dbReference type="InterPro" id="IPR011611">
    <property type="entry name" value="PfkB_dom"/>
</dbReference>
<evidence type="ECO:0000256" key="1">
    <source>
        <dbReference type="ARBA" id="ARBA00001946"/>
    </source>
</evidence>
<keyword evidence="9 12" id="KW-0067">ATP-binding</keyword>
<keyword evidence="10 12" id="KW-0460">Magnesium</keyword>
<evidence type="ECO:0000256" key="10">
    <source>
        <dbReference type="ARBA" id="ARBA00022842"/>
    </source>
</evidence>
<dbReference type="Proteomes" id="UP000242525">
    <property type="component" value="Unassembled WGS sequence"/>
</dbReference>
<dbReference type="GO" id="GO:0005634">
    <property type="term" value="C:nucleus"/>
    <property type="evidence" value="ECO:0007669"/>
    <property type="project" value="TreeGrafter"/>
</dbReference>
<comment type="function">
    <text evidence="12">ATP dependent phosphorylation of adenosine and other related nucleoside analogs to monophosphate derivatives.</text>
</comment>
<gene>
    <name evidence="14" type="ORF">BN980_GECA09s01539g</name>
</gene>
<dbReference type="OrthoDB" id="432447at2759"/>
<dbReference type="FunFam" id="3.30.1110.10:FF:000001">
    <property type="entry name" value="Adenosine kinase a"/>
    <property type="match status" value="1"/>
</dbReference>
<evidence type="ECO:0000256" key="2">
    <source>
        <dbReference type="ARBA" id="ARBA00004801"/>
    </source>
</evidence>
<evidence type="ECO:0000256" key="7">
    <source>
        <dbReference type="ARBA" id="ARBA00022741"/>
    </source>
</evidence>
<keyword evidence="5 12" id="KW-0808">Transferase</keyword>
<feature type="domain" description="Carbohydrate kinase PfkB" evidence="13">
    <location>
        <begin position="22"/>
        <end position="343"/>
    </location>
</feature>
<comment type="caution">
    <text evidence="14">The sequence shown here is derived from an EMBL/GenBank/DDBJ whole genome shotgun (WGS) entry which is preliminary data.</text>
</comment>
<comment type="similarity">
    <text evidence="3 12">Belongs to the carbohydrate kinase PfkB family.</text>
</comment>
<dbReference type="Gene3D" id="3.30.1110.10">
    <property type="match status" value="1"/>
</dbReference>
<evidence type="ECO:0000256" key="12">
    <source>
        <dbReference type="RuleBase" id="RU368116"/>
    </source>
</evidence>
<dbReference type="GO" id="GO:0006166">
    <property type="term" value="P:purine ribonucleoside salvage"/>
    <property type="evidence" value="ECO:0007669"/>
    <property type="project" value="UniProtKB-KW"/>
</dbReference>
<dbReference type="InterPro" id="IPR002173">
    <property type="entry name" value="Carboh/pur_kinase_PfkB_CS"/>
</dbReference>
<dbReference type="InterPro" id="IPR001805">
    <property type="entry name" value="Adenokinase"/>
</dbReference>
<dbReference type="InterPro" id="IPR029056">
    <property type="entry name" value="Ribokinase-like"/>
</dbReference>
<keyword evidence="8 12" id="KW-0418">Kinase</keyword>
<evidence type="ECO:0000313" key="14">
    <source>
        <dbReference type="EMBL" id="CDO54938.1"/>
    </source>
</evidence>
<dbReference type="PANTHER" id="PTHR45769">
    <property type="entry name" value="ADENOSINE KINASE"/>
    <property type="match status" value="1"/>
</dbReference>
<reference evidence="14" key="1">
    <citation type="submission" date="2014-03" db="EMBL/GenBank/DDBJ databases">
        <authorList>
            <person name="Casaregola S."/>
        </authorList>
    </citation>
    <scope>NUCLEOTIDE SEQUENCE [LARGE SCALE GENOMIC DNA]</scope>
    <source>
        <strain evidence="14">CLIB 918</strain>
    </source>
</reference>
<dbReference type="Gene3D" id="3.40.1190.20">
    <property type="match status" value="1"/>
</dbReference>
<evidence type="ECO:0000256" key="5">
    <source>
        <dbReference type="ARBA" id="ARBA00022679"/>
    </source>
</evidence>
<dbReference type="GO" id="GO:0005829">
    <property type="term" value="C:cytosol"/>
    <property type="evidence" value="ECO:0007669"/>
    <property type="project" value="TreeGrafter"/>
</dbReference>
<dbReference type="PROSITE" id="PS00584">
    <property type="entry name" value="PFKB_KINASES_2"/>
    <property type="match status" value="1"/>
</dbReference>
<comment type="pathway">
    <text evidence="2 12">Purine metabolism; AMP biosynthesis via salvage pathway; AMP from adenosine: step 1/1.</text>
</comment>
<keyword evidence="6 12" id="KW-0660">Purine salvage</keyword>
<dbReference type="STRING" id="1173061.A0A0J9XBQ4"/>
<evidence type="ECO:0000256" key="4">
    <source>
        <dbReference type="ARBA" id="ARBA00012119"/>
    </source>
</evidence>
<dbReference type="GO" id="GO:0005524">
    <property type="term" value="F:ATP binding"/>
    <property type="evidence" value="ECO:0007669"/>
    <property type="project" value="UniProtKB-UniRule"/>
</dbReference>
<dbReference type="UniPathway" id="UPA00588">
    <property type="reaction ID" value="UER00659"/>
</dbReference>
<dbReference type="GO" id="GO:0006144">
    <property type="term" value="P:purine nucleobase metabolic process"/>
    <property type="evidence" value="ECO:0007669"/>
    <property type="project" value="TreeGrafter"/>
</dbReference>
<dbReference type="FunFam" id="3.40.1190.20:FF:000014">
    <property type="entry name" value="ADO1p Adenosine kinase"/>
    <property type="match status" value="1"/>
</dbReference>
<evidence type="ECO:0000313" key="15">
    <source>
        <dbReference type="Proteomes" id="UP000242525"/>
    </source>
</evidence>
<dbReference type="EMBL" id="CCBN010000009">
    <property type="protein sequence ID" value="CDO54938.1"/>
    <property type="molecule type" value="Genomic_DNA"/>
</dbReference>
<dbReference type="CDD" id="cd01168">
    <property type="entry name" value="adenosine_kinase"/>
    <property type="match status" value="1"/>
</dbReference>
<feature type="active site" description="Proton acceptor" evidence="11">
    <location>
        <position position="301"/>
    </location>
</feature>
<dbReference type="GO" id="GO:0044209">
    <property type="term" value="P:AMP salvage"/>
    <property type="evidence" value="ECO:0007669"/>
    <property type="project" value="UniProtKB-UniRule"/>
</dbReference>
<proteinExistence type="inferred from homology"/>
<name>A0A0J9XBQ4_GEOCN</name>
<evidence type="ECO:0000256" key="11">
    <source>
        <dbReference type="PIRSR" id="PIRSR601805-1"/>
    </source>
</evidence>
<keyword evidence="7 12" id="KW-0547">Nucleotide-binding</keyword>
<evidence type="ECO:0000256" key="9">
    <source>
        <dbReference type="ARBA" id="ARBA00022840"/>
    </source>
</evidence>
<comment type="cofactor">
    <cofactor evidence="1 12">
        <name>Mg(2+)</name>
        <dbReference type="ChEBI" id="CHEBI:18420"/>
    </cofactor>
</comment>